<dbReference type="Proteomes" id="UP001345013">
    <property type="component" value="Unassembled WGS sequence"/>
</dbReference>
<accession>A0ABR0K2W7</accession>
<dbReference type="SUPFAM" id="SSF52047">
    <property type="entry name" value="RNI-like"/>
    <property type="match status" value="1"/>
</dbReference>
<gene>
    <name evidence="1" type="ORF">LTR24_007524</name>
</gene>
<keyword evidence="2" id="KW-1185">Reference proteome</keyword>
<name>A0ABR0K2W7_9EURO</name>
<protein>
    <submittedName>
        <fullName evidence="1">Uncharacterized protein</fullName>
    </submittedName>
</protein>
<dbReference type="InterPro" id="IPR032675">
    <property type="entry name" value="LRR_dom_sf"/>
</dbReference>
<dbReference type="EMBL" id="JAVRRG010000114">
    <property type="protein sequence ID" value="KAK5084164.1"/>
    <property type="molecule type" value="Genomic_DNA"/>
</dbReference>
<sequence>MYQYHELSPAFNFTEDNVQQKDDTFERKQQLSQQYFRRWTILWRSIVSSSLEVTPTTYKPYCRYLRIIDFRNLSEMLESTHFRAAKRSFYAKPLSRFNHVRRQGKWEMVDTVATINDVGETVIPKAMLLEEISGHLRPGFWTRWIAQTPRLKQMVLWKGDALGSEAGKAVASNCEYFDALTVHGWINPDADEVFAAFLNDLNPDTLRYLHFISFNSICQRSFEALGRHSTIKELILNDLNREAMENLSALKCCTQIRLLSLEDSSRNVRLEESHNDVYVEVIAWLSSCTRLRDITIKNFFDGPSILAAVAGAPDVKWAKLCLEGYTVRNANSASFHTALPDQKYLESLFLSGSGDDTHSHDLEIMVSSICQLSNLKELFLKQVSDEFDMTHITNLALNLPLLEEFWTSGGELSADILPLLANLRHLKSLTLNALTQFDLSSILDFVQRLDPETQKGFSLSLLAVDMDFSLSEQELQLVTESIKTQVGGHFDYAPWREAESENSDDD</sequence>
<reference evidence="1 2" key="1">
    <citation type="submission" date="2023-08" db="EMBL/GenBank/DDBJ databases">
        <title>Black Yeasts Isolated from many extreme environments.</title>
        <authorList>
            <person name="Coleine C."/>
            <person name="Stajich J.E."/>
            <person name="Selbmann L."/>
        </authorList>
    </citation>
    <scope>NUCLEOTIDE SEQUENCE [LARGE SCALE GENOMIC DNA]</scope>
    <source>
        <strain evidence="1 2">CCFEE 5885</strain>
    </source>
</reference>
<evidence type="ECO:0000313" key="2">
    <source>
        <dbReference type="Proteomes" id="UP001345013"/>
    </source>
</evidence>
<organism evidence="1 2">
    <name type="scientific">Lithohypha guttulata</name>
    <dbReference type="NCBI Taxonomy" id="1690604"/>
    <lineage>
        <taxon>Eukaryota</taxon>
        <taxon>Fungi</taxon>
        <taxon>Dikarya</taxon>
        <taxon>Ascomycota</taxon>
        <taxon>Pezizomycotina</taxon>
        <taxon>Eurotiomycetes</taxon>
        <taxon>Chaetothyriomycetidae</taxon>
        <taxon>Chaetothyriales</taxon>
        <taxon>Trichomeriaceae</taxon>
        <taxon>Lithohypha</taxon>
    </lineage>
</organism>
<evidence type="ECO:0000313" key="1">
    <source>
        <dbReference type="EMBL" id="KAK5084164.1"/>
    </source>
</evidence>
<dbReference type="Gene3D" id="3.80.10.10">
    <property type="entry name" value="Ribonuclease Inhibitor"/>
    <property type="match status" value="1"/>
</dbReference>
<comment type="caution">
    <text evidence="1">The sequence shown here is derived from an EMBL/GenBank/DDBJ whole genome shotgun (WGS) entry which is preliminary data.</text>
</comment>
<proteinExistence type="predicted"/>